<gene>
    <name evidence="1" type="ORF">LA76x_3385</name>
</gene>
<organism evidence="1 2">
    <name type="scientific">Lysobacter antibioticus</name>
    <dbReference type="NCBI Taxonomy" id="84531"/>
    <lineage>
        <taxon>Bacteria</taxon>
        <taxon>Pseudomonadati</taxon>
        <taxon>Pseudomonadota</taxon>
        <taxon>Gammaproteobacteria</taxon>
        <taxon>Lysobacterales</taxon>
        <taxon>Lysobacteraceae</taxon>
        <taxon>Lysobacter</taxon>
    </lineage>
</organism>
<dbReference type="EMBL" id="CP011129">
    <property type="protein sequence ID" value="ALN81511.1"/>
    <property type="molecule type" value="Genomic_DNA"/>
</dbReference>
<evidence type="ECO:0000313" key="1">
    <source>
        <dbReference type="EMBL" id="ALN81511.1"/>
    </source>
</evidence>
<reference evidence="1 2" key="1">
    <citation type="journal article" date="2015" name="BMC Genomics">
        <title>Comparative genomics and metabolic profiling of the genus Lysobacter.</title>
        <authorList>
            <person name="de Bruijn I."/>
            <person name="Cheng X."/>
            <person name="de Jager V."/>
            <person name="Exposito R.G."/>
            <person name="Watrous J."/>
            <person name="Patel N."/>
            <person name="Postma J."/>
            <person name="Dorrestein P.C."/>
            <person name="Kobayashi D."/>
            <person name="Raaijmakers J.M."/>
        </authorList>
    </citation>
    <scope>NUCLEOTIDE SEQUENCE [LARGE SCALE GENOMIC DNA]</scope>
    <source>
        <strain evidence="1 2">76</strain>
    </source>
</reference>
<dbReference type="Proteomes" id="UP000060787">
    <property type="component" value="Chromosome"/>
</dbReference>
<evidence type="ECO:0000313" key="2">
    <source>
        <dbReference type="Proteomes" id="UP000060787"/>
    </source>
</evidence>
<accession>A0A0S2FD75</accession>
<keyword evidence="2" id="KW-1185">Reference proteome</keyword>
<protein>
    <submittedName>
        <fullName evidence="1">Uncharacterized protein</fullName>
    </submittedName>
</protein>
<sequence length="63" mass="7230">MFSEGLSFALRYVTASPILHRRCGARCIGMTSPKSGFACKRRRPIRRRRWRIDGNAMQITQCG</sequence>
<proteinExistence type="predicted"/>
<dbReference type="KEGG" id="lab:LA76x_3385"/>
<dbReference type="AlphaFoldDB" id="A0A0S2FD75"/>
<name>A0A0S2FD75_LYSAN</name>